<comment type="caution">
    <text evidence="1">The sequence shown here is derived from an EMBL/GenBank/DDBJ whole genome shotgun (WGS) entry which is preliminary data.</text>
</comment>
<dbReference type="SUPFAM" id="SSF52091">
    <property type="entry name" value="SpoIIaa-like"/>
    <property type="match status" value="1"/>
</dbReference>
<accession>A0A2K1DY56</accession>
<proteinExistence type="predicted"/>
<evidence type="ECO:0000313" key="2">
    <source>
        <dbReference type="Proteomes" id="UP000236641"/>
    </source>
</evidence>
<dbReference type="EMBL" id="POWF01000004">
    <property type="protein sequence ID" value="PNQ72965.1"/>
    <property type="molecule type" value="Genomic_DNA"/>
</dbReference>
<protein>
    <recommendedName>
        <fullName evidence="3">STAS/SEC14 domain-containing protein</fullName>
    </recommendedName>
</protein>
<evidence type="ECO:0008006" key="3">
    <source>
        <dbReference type="Google" id="ProtNLM"/>
    </source>
</evidence>
<gene>
    <name evidence="1" type="ORF">C1T31_08145</name>
</gene>
<evidence type="ECO:0000313" key="1">
    <source>
        <dbReference type="EMBL" id="PNQ72965.1"/>
    </source>
</evidence>
<keyword evidence="2" id="KW-1185">Reference proteome</keyword>
<sequence length="122" mass="13887">MGKVLTYPFGKITIYDNYLIAVMNEGVTILPELNDVLENISNDYFSGKNFVYITHRLNSYAVDPNIYFRTSKIENLVGFAVVSGKKIVIDNTDLESVFLSKPFKTYNNLDEAIKWANDLCES</sequence>
<organism evidence="1 2">
    <name type="scientific">Hanstruepera neustonica</name>
    <dbReference type="NCBI Taxonomy" id="1445657"/>
    <lineage>
        <taxon>Bacteria</taxon>
        <taxon>Pseudomonadati</taxon>
        <taxon>Bacteroidota</taxon>
        <taxon>Flavobacteriia</taxon>
        <taxon>Flavobacteriales</taxon>
        <taxon>Flavobacteriaceae</taxon>
        <taxon>Hanstruepera</taxon>
    </lineage>
</organism>
<dbReference type="InterPro" id="IPR036513">
    <property type="entry name" value="STAS_dom_sf"/>
</dbReference>
<dbReference type="RefSeq" id="WP_103052004.1">
    <property type="nucleotide sequence ID" value="NZ_POWF01000004.1"/>
</dbReference>
<dbReference type="Proteomes" id="UP000236641">
    <property type="component" value="Unassembled WGS sequence"/>
</dbReference>
<name>A0A2K1DY56_9FLAO</name>
<dbReference type="AlphaFoldDB" id="A0A2K1DY56"/>
<dbReference type="OrthoDB" id="1144359at2"/>
<reference evidence="1 2" key="1">
    <citation type="submission" date="2018-01" db="EMBL/GenBank/DDBJ databases">
        <title>The draft genome of Hanstruepera neustonica JCM19743.</title>
        <authorList>
            <person name="He R.-H."/>
            <person name="Du Z.-J."/>
        </authorList>
    </citation>
    <scope>NUCLEOTIDE SEQUENCE [LARGE SCALE GENOMIC DNA]</scope>
    <source>
        <strain evidence="1 2">JCM19743</strain>
    </source>
</reference>